<evidence type="ECO:0000256" key="1">
    <source>
        <dbReference type="ARBA" id="ARBA00004685"/>
    </source>
</evidence>
<dbReference type="AlphaFoldDB" id="A0AAI8VZH4"/>
<organism evidence="4 5">
    <name type="scientific">Anthostomella pinea</name>
    <dbReference type="NCBI Taxonomy" id="933095"/>
    <lineage>
        <taxon>Eukaryota</taxon>
        <taxon>Fungi</taxon>
        <taxon>Dikarya</taxon>
        <taxon>Ascomycota</taxon>
        <taxon>Pezizomycotina</taxon>
        <taxon>Sordariomycetes</taxon>
        <taxon>Xylariomycetidae</taxon>
        <taxon>Xylariales</taxon>
        <taxon>Xylariaceae</taxon>
        <taxon>Anthostomella</taxon>
    </lineage>
</organism>
<reference evidence="4" key="1">
    <citation type="submission" date="2023-10" db="EMBL/GenBank/DDBJ databases">
        <authorList>
            <person name="Hackl T."/>
        </authorList>
    </citation>
    <scope>NUCLEOTIDE SEQUENCE</scope>
</reference>
<dbReference type="Proteomes" id="UP001295740">
    <property type="component" value="Unassembled WGS sequence"/>
</dbReference>
<sequence length="224" mass="24941">MVFKFAAYHRYLPLKTSDVEANDSGHHKSGAASHRLITVLLVLCAAAAGFLAGRVSTSSSPDSTGLLPSLGNEAQVWRQNISFSGPPTEETERAWESIYPVGRGFVRHDAITHDRVGSIAVFHQIHCVHGIRVAYYAVLQRSQSDNGSANPFVEKLAAMDDLHHVAHCFDYLRRSLMCASDTNVEYPDENHVTSGWNNAKTCRDYESVKQWVEQWRVGDRGDIQ</sequence>
<dbReference type="Pfam" id="PF11807">
    <property type="entry name" value="UstYa"/>
    <property type="match status" value="1"/>
</dbReference>
<dbReference type="PANTHER" id="PTHR33365">
    <property type="entry name" value="YALI0B05434P"/>
    <property type="match status" value="1"/>
</dbReference>
<dbReference type="PANTHER" id="PTHR33365:SF11">
    <property type="entry name" value="TAT PATHWAY SIGNAL SEQUENCE"/>
    <property type="match status" value="1"/>
</dbReference>
<dbReference type="InterPro" id="IPR021765">
    <property type="entry name" value="UstYa-like"/>
</dbReference>
<gene>
    <name evidence="4" type="ORF">KHLLAP_LOCUS14389</name>
</gene>
<dbReference type="EMBL" id="CAUWAG010000020">
    <property type="protein sequence ID" value="CAJ2513921.1"/>
    <property type="molecule type" value="Genomic_DNA"/>
</dbReference>
<evidence type="ECO:0000313" key="4">
    <source>
        <dbReference type="EMBL" id="CAJ2513921.1"/>
    </source>
</evidence>
<keyword evidence="5" id="KW-1185">Reference proteome</keyword>
<proteinExistence type="inferred from homology"/>
<comment type="caution">
    <text evidence="4">The sequence shown here is derived from an EMBL/GenBank/DDBJ whole genome shotgun (WGS) entry which is preliminary data.</text>
</comment>
<evidence type="ECO:0000256" key="2">
    <source>
        <dbReference type="ARBA" id="ARBA00023002"/>
    </source>
</evidence>
<dbReference type="GO" id="GO:0016491">
    <property type="term" value="F:oxidoreductase activity"/>
    <property type="evidence" value="ECO:0007669"/>
    <property type="project" value="UniProtKB-KW"/>
</dbReference>
<comment type="similarity">
    <text evidence="3">Belongs to the ustYa family.</text>
</comment>
<protein>
    <submittedName>
        <fullName evidence="4">Uu.00g020400.m01.CDS01</fullName>
    </submittedName>
</protein>
<dbReference type="GO" id="GO:0043386">
    <property type="term" value="P:mycotoxin biosynthetic process"/>
    <property type="evidence" value="ECO:0007669"/>
    <property type="project" value="InterPro"/>
</dbReference>
<comment type="pathway">
    <text evidence="1">Mycotoxin biosynthesis.</text>
</comment>
<name>A0AAI8VZH4_9PEZI</name>
<evidence type="ECO:0000256" key="3">
    <source>
        <dbReference type="ARBA" id="ARBA00035112"/>
    </source>
</evidence>
<evidence type="ECO:0000313" key="5">
    <source>
        <dbReference type="Proteomes" id="UP001295740"/>
    </source>
</evidence>
<accession>A0AAI8VZH4</accession>
<keyword evidence="2" id="KW-0560">Oxidoreductase</keyword>